<organism evidence="1 2">
    <name type="scientific">Lactococcus garvieae DCC43</name>
    <dbReference type="NCBI Taxonomy" id="1231377"/>
    <lineage>
        <taxon>Bacteria</taxon>
        <taxon>Bacillati</taxon>
        <taxon>Bacillota</taxon>
        <taxon>Bacilli</taxon>
        <taxon>Lactobacillales</taxon>
        <taxon>Streptococcaceae</taxon>
        <taxon>Lactococcus</taxon>
    </lineage>
</organism>
<dbReference type="AlphaFoldDB" id="K2PX75"/>
<evidence type="ECO:0000313" key="1">
    <source>
        <dbReference type="EMBL" id="EKF52026.1"/>
    </source>
</evidence>
<protein>
    <submittedName>
        <fullName evidence="1">Uncharacterized protein</fullName>
    </submittedName>
</protein>
<reference evidence="1 2" key="1">
    <citation type="journal article" date="2012" name="J. Bacteriol.">
        <title>Genome Sequence of the Bacteriocin-Producing Strain Lactococcus garvieae DCC43.</title>
        <authorList>
            <person name="Gabrielsen C."/>
            <person name="Brede D.A."/>
            <person name="Hernandez P.E."/>
            <person name="Nes I.F."/>
            <person name="Diep D.B."/>
        </authorList>
    </citation>
    <scope>NUCLEOTIDE SEQUENCE [LARGE SCALE GENOMIC DNA]</scope>
    <source>
        <strain evidence="1 2">DCC43</strain>
    </source>
</reference>
<dbReference type="PATRIC" id="fig|1231377.3.peg.591"/>
<comment type="caution">
    <text evidence="1">The sequence shown here is derived from an EMBL/GenBank/DDBJ whole genome shotgun (WGS) entry which is preliminary data.</text>
</comment>
<evidence type="ECO:0000313" key="2">
    <source>
        <dbReference type="Proteomes" id="UP000006787"/>
    </source>
</evidence>
<accession>K2PX75</accession>
<dbReference type="RefSeq" id="WP_003134877.1">
    <property type="nucleotide sequence ID" value="NZ_AMQS01000006.1"/>
</dbReference>
<dbReference type="Proteomes" id="UP000006787">
    <property type="component" value="Unassembled WGS sequence"/>
</dbReference>
<dbReference type="EMBL" id="AMQS01000006">
    <property type="protein sequence ID" value="EKF52026.1"/>
    <property type="molecule type" value="Genomic_DNA"/>
</dbReference>
<gene>
    <name evidence="1" type="ORF">C426_0590</name>
</gene>
<name>K2PX75_9LACT</name>
<proteinExistence type="predicted"/>
<sequence>MNKKESKPLVTGVFLDGSLEVSSEDVEDSKEVAEITLNSERWHSMQASIILENRNKKKVS</sequence>